<dbReference type="Proteomes" id="UP000037109">
    <property type="component" value="Unassembled WGS sequence"/>
</dbReference>
<gene>
    <name evidence="5" type="ORF">AF332_27785</name>
</gene>
<sequence length="387" mass="41207">MMQEFSGYLRENGEVGVRNHVAVLSAMDNCNGIVKKISSQVRYVLPITVWYGRTQYSDNGDLTYFNSLVGLMSNPNIHSVLVVSLESVSAKKLCTAISKKTGKRAKYIAVQEEGNSISAVAKGIEICTNLLSIASEVKLEKFDLSYLTIGVECGGSDTSSGLSANPALGRIADIVINAGGKVILSETSEILGAEHILAKRAINDRVKEKLLTIVRNIEMETVKNGINISEINPSPDNKAGGLTTLEEKSLGAIIKGGSSPLQDVIEFGETPKEPGFFVMDTPSPASESMTGLSAGGAQIILFATGKGNIIGSPISPTIKVTGNPNTVEYFGPNIDFDVSSVFLGLQTLDDIKVDLLDFLIKIASGKKTRSEILGDEEIVLKPVPLAI</sequence>
<evidence type="ECO:0000256" key="2">
    <source>
        <dbReference type="ARBA" id="ARBA00023239"/>
    </source>
</evidence>
<evidence type="ECO:0000259" key="4">
    <source>
        <dbReference type="Pfam" id="PF20629"/>
    </source>
</evidence>
<keyword evidence="2" id="KW-0456">Lyase</keyword>
<dbReference type="InterPro" id="IPR052172">
    <property type="entry name" value="UxaA_altronate/galactarate_dh"/>
</dbReference>
<dbReference type="AlphaFoldDB" id="A0A0M0G179"/>
<organism evidence="5 6">
    <name type="scientific">Sporosarcina globispora</name>
    <name type="common">Bacillus globisporus</name>
    <dbReference type="NCBI Taxonomy" id="1459"/>
    <lineage>
        <taxon>Bacteria</taxon>
        <taxon>Bacillati</taxon>
        <taxon>Bacillota</taxon>
        <taxon>Bacilli</taxon>
        <taxon>Bacillales</taxon>
        <taxon>Caryophanaceae</taxon>
        <taxon>Sporosarcina</taxon>
    </lineage>
</organism>
<dbReference type="InterPro" id="IPR007392">
    <property type="entry name" value="GD_AH_second"/>
</dbReference>
<dbReference type="PANTHER" id="PTHR30536:SF5">
    <property type="entry name" value="ALTRONATE DEHYDRATASE"/>
    <property type="match status" value="1"/>
</dbReference>
<dbReference type="Pfam" id="PF04295">
    <property type="entry name" value="GD_AH_second"/>
    <property type="match status" value="1"/>
</dbReference>
<feature type="domain" description="D-galactarate/Altronate dehydratase C-terminal" evidence="4">
    <location>
        <begin position="145"/>
        <end position="380"/>
    </location>
</feature>
<evidence type="ECO:0000313" key="5">
    <source>
        <dbReference type="EMBL" id="KON83549.1"/>
    </source>
</evidence>
<dbReference type="RefSeq" id="WP_053437867.1">
    <property type="nucleotide sequence ID" value="NZ_LGUF01000010.1"/>
</dbReference>
<comment type="caution">
    <text evidence="5">The sequence shown here is derived from an EMBL/GenBank/DDBJ whole genome shotgun (WGS) entry which is preliminary data.</text>
</comment>
<proteinExistence type="inferred from homology"/>
<dbReference type="InterPro" id="IPR048332">
    <property type="entry name" value="GD_AH_C"/>
</dbReference>
<dbReference type="PATRIC" id="fig|1459.3.peg.6126"/>
<reference evidence="6" key="1">
    <citation type="submission" date="2015-07" db="EMBL/GenBank/DDBJ databases">
        <title>Fjat-10036 dsm4.</title>
        <authorList>
            <person name="Liu B."/>
            <person name="Wang J."/>
            <person name="Zhu Y."/>
            <person name="Liu G."/>
            <person name="Chen Q."/>
            <person name="Chen Z."/>
            <person name="Lan J."/>
            <person name="Che J."/>
            <person name="Ge C."/>
            <person name="Shi H."/>
            <person name="Pan Z."/>
            <person name="Liu X."/>
        </authorList>
    </citation>
    <scope>NUCLEOTIDE SEQUENCE [LARGE SCALE GENOMIC DNA]</scope>
    <source>
        <strain evidence="6">DSM 4</strain>
    </source>
</reference>
<name>A0A0M0G179_SPOGL</name>
<evidence type="ECO:0000256" key="1">
    <source>
        <dbReference type="ARBA" id="ARBA00010986"/>
    </source>
</evidence>
<dbReference type="Pfam" id="PF20629">
    <property type="entry name" value="GD_AH_C"/>
    <property type="match status" value="1"/>
</dbReference>
<evidence type="ECO:0000313" key="6">
    <source>
        <dbReference type="Proteomes" id="UP000037109"/>
    </source>
</evidence>
<comment type="similarity">
    <text evidence="1">Belongs to the UxaA family.</text>
</comment>
<dbReference type="EMBL" id="LGUF01000010">
    <property type="protein sequence ID" value="KON83549.1"/>
    <property type="molecule type" value="Genomic_DNA"/>
</dbReference>
<dbReference type="STRING" id="1459.AF332_27785"/>
<accession>A0A0M0G179</accession>
<protein>
    <submittedName>
        <fullName evidence="5">Uncharacterized protein</fullName>
    </submittedName>
</protein>
<dbReference type="PANTHER" id="PTHR30536">
    <property type="entry name" value="ALTRONATE/GALACTARATE DEHYDRATASE"/>
    <property type="match status" value="1"/>
</dbReference>
<feature type="domain" description="D-galactarate/Altronate dehydratase second" evidence="3">
    <location>
        <begin position="7"/>
        <end position="134"/>
    </location>
</feature>
<evidence type="ECO:0000259" key="3">
    <source>
        <dbReference type="Pfam" id="PF04295"/>
    </source>
</evidence>
<keyword evidence="6" id="KW-1185">Reference proteome</keyword>
<dbReference type="GO" id="GO:0016829">
    <property type="term" value="F:lyase activity"/>
    <property type="evidence" value="ECO:0007669"/>
    <property type="project" value="UniProtKB-KW"/>
</dbReference>
<dbReference type="GO" id="GO:0019698">
    <property type="term" value="P:D-galacturonate catabolic process"/>
    <property type="evidence" value="ECO:0007669"/>
    <property type="project" value="TreeGrafter"/>
</dbReference>
<dbReference type="OrthoDB" id="9804574at2"/>